<gene>
    <name evidence="1" type="ORF">ILUMI_01621</name>
</gene>
<evidence type="ECO:0000313" key="1">
    <source>
        <dbReference type="EMBL" id="KAF2904555.1"/>
    </source>
</evidence>
<comment type="caution">
    <text evidence="1">The sequence shown here is derived from an EMBL/GenBank/DDBJ whole genome shotgun (WGS) entry which is preliminary data.</text>
</comment>
<dbReference type="AlphaFoldDB" id="A0A8K0DQC4"/>
<accession>A0A8K0DQC4</accession>
<sequence>MVEQEVARYEWAMKQKVSDEPGVSGQLAVSYEEDQEIAELERQVQINVQNKIDEQKQYFKGKKDKNYNIGDWVAV</sequence>
<organism evidence="1 2">
    <name type="scientific">Ignelater luminosus</name>
    <name type="common">Cucubano</name>
    <name type="synonym">Pyrophorus luminosus</name>
    <dbReference type="NCBI Taxonomy" id="2038154"/>
    <lineage>
        <taxon>Eukaryota</taxon>
        <taxon>Metazoa</taxon>
        <taxon>Ecdysozoa</taxon>
        <taxon>Arthropoda</taxon>
        <taxon>Hexapoda</taxon>
        <taxon>Insecta</taxon>
        <taxon>Pterygota</taxon>
        <taxon>Neoptera</taxon>
        <taxon>Endopterygota</taxon>
        <taxon>Coleoptera</taxon>
        <taxon>Polyphaga</taxon>
        <taxon>Elateriformia</taxon>
        <taxon>Elateroidea</taxon>
        <taxon>Elateridae</taxon>
        <taxon>Agrypninae</taxon>
        <taxon>Pyrophorini</taxon>
        <taxon>Ignelater</taxon>
    </lineage>
</organism>
<name>A0A8K0DQC4_IGNLU</name>
<dbReference type="Proteomes" id="UP000801492">
    <property type="component" value="Unassembled WGS sequence"/>
</dbReference>
<protein>
    <submittedName>
        <fullName evidence="1">Uncharacterized protein</fullName>
    </submittedName>
</protein>
<proteinExistence type="predicted"/>
<keyword evidence="2" id="KW-1185">Reference proteome</keyword>
<evidence type="ECO:0000313" key="2">
    <source>
        <dbReference type="Proteomes" id="UP000801492"/>
    </source>
</evidence>
<reference evidence="1" key="1">
    <citation type="submission" date="2019-08" db="EMBL/GenBank/DDBJ databases">
        <title>The genome of the North American firefly Photinus pyralis.</title>
        <authorList>
            <consortium name="Photinus pyralis genome working group"/>
            <person name="Fallon T.R."/>
            <person name="Sander Lower S.E."/>
            <person name="Weng J.-K."/>
        </authorList>
    </citation>
    <scope>NUCLEOTIDE SEQUENCE</scope>
    <source>
        <strain evidence="1">TRF0915ILg1</strain>
        <tissue evidence="1">Whole body</tissue>
    </source>
</reference>
<dbReference type="EMBL" id="VTPC01000737">
    <property type="protein sequence ID" value="KAF2904555.1"/>
    <property type="molecule type" value="Genomic_DNA"/>
</dbReference>